<evidence type="ECO:0000256" key="1">
    <source>
        <dbReference type="SAM" id="MobiDB-lite"/>
    </source>
</evidence>
<protein>
    <recommendedName>
        <fullName evidence="4">DUF4283 domain-containing protein</fullName>
    </recommendedName>
</protein>
<feature type="compositionally biased region" description="Low complexity" evidence="1">
    <location>
        <begin position="328"/>
        <end position="346"/>
    </location>
</feature>
<gene>
    <name evidence="2" type="ORF">CBR_g40500</name>
</gene>
<organism evidence="2 3">
    <name type="scientific">Chara braunii</name>
    <name type="common">Braun's stonewort</name>
    <dbReference type="NCBI Taxonomy" id="69332"/>
    <lineage>
        <taxon>Eukaryota</taxon>
        <taxon>Viridiplantae</taxon>
        <taxon>Streptophyta</taxon>
        <taxon>Charophyceae</taxon>
        <taxon>Charales</taxon>
        <taxon>Characeae</taxon>
        <taxon>Chara</taxon>
    </lineage>
</organism>
<sequence length="359" mass="40781">MDVDEPGLPIGEPKEVQAQPHVGDVGMVGVDKEGATPGLPRTLSGQEEEDGKGNRSPPQSHRNYWPEEERVREMLARCYDAGILPSGWDIGELREEGTKAHFILNHSLDEIKVNWLKERTVTVIFLEGSKNLPKKIKEDVIRAFEDVWLADQRFDSSITRGRVCIELSNVLSYVAKDKRVAEWMLEEKEVRVVLKRRWHNIAFKLWLTKVEIQEAKKEVEKTYFWIRFIDVPIDAYCYLESAAEASIGPVIKVYPSEKNALTPQLINVRMDIAIESIARLKESLEFMTFQGQEIKLQMANATTPWCSRCRKYFHAEDQCPRARRARTPSPGASESSHSSSTSGQPSNKPSSIRSSRAGL</sequence>
<keyword evidence="3" id="KW-1185">Reference proteome</keyword>
<dbReference type="Proteomes" id="UP000265515">
    <property type="component" value="Unassembled WGS sequence"/>
</dbReference>
<feature type="compositionally biased region" description="Polar residues" evidence="1">
    <location>
        <begin position="347"/>
        <end position="359"/>
    </location>
</feature>
<comment type="caution">
    <text evidence="2">The sequence shown here is derived from an EMBL/GenBank/DDBJ whole genome shotgun (WGS) entry which is preliminary data.</text>
</comment>
<feature type="region of interest" description="Disordered" evidence="1">
    <location>
        <begin position="319"/>
        <end position="359"/>
    </location>
</feature>
<evidence type="ECO:0008006" key="4">
    <source>
        <dbReference type="Google" id="ProtNLM"/>
    </source>
</evidence>
<evidence type="ECO:0000313" key="2">
    <source>
        <dbReference type="EMBL" id="GBG85773.1"/>
    </source>
</evidence>
<feature type="region of interest" description="Disordered" evidence="1">
    <location>
        <begin position="1"/>
        <end position="65"/>
    </location>
</feature>
<accession>A0A388LU64</accession>
<evidence type="ECO:0000313" key="3">
    <source>
        <dbReference type="Proteomes" id="UP000265515"/>
    </source>
</evidence>
<dbReference type="AlphaFoldDB" id="A0A388LU64"/>
<dbReference type="Gramene" id="GBG85773">
    <property type="protein sequence ID" value="GBG85773"/>
    <property type="gene ID" value="CBR_g40500"/>
</dbReference>
<name>A0A388LU64_CHABU</name>
<dbReference type="EMBL" id="BFEA01000534">
    <property type="protein sequence ID" value="GBG85773.1"/>
    <property type="molecule type" value="Genomic_DNA"/>
</dbReference>
<proteinExistence type="predicted"/>
<reference evidence="2 3" key="1">
    <citation type="journal article" date="2018" name="Cell">
        <title>The Chara Genome: Secondary Complexity and Implications for Plant Terrestrialization.</title>
        <authorList>
            <person name="Nishiyama T."/>
            <person name="Sakayama H."/>
            <person name="Vries J.D."/>
            <person name="Buschmann H."/>
            <person name="Saint-Marcoux D."/>
            <person name="Ullrich K.K."/>
            <person name="Haas F.B."/>
            <person name="Vanderstraeten L."/>
            <person name="Becker D."/>
            <person name="Lang D."/>
            <person name="Vosolsobe S."/>
            <person name="Rombauts S."/>
            <person name="Wilhelmsson P.K.I."/>
            <person name="Janitza P."/>
            <person name="Kern R."/>
            <person name="Heyl A."/>
            <person name="Rumpler F."/>
            <person name="Villalobos L.I.A.C."/>
            <person name="Clay J.M."/>
            <person name="Skokan R."/>
            <person name="Toyoda A."/>
            <person name="Suzuki Y."/>
            <person name="Kagoshima H."/>
            <person name="Schijlen E."/>
            <person name="Tajeshwar N."/>
            <person name="Catarino B."/>
            <person name="Hetherington A.J."/>
            <person name="Saltykova A."/>
            <person name="Bonnot C."/>
            <person name="Breuninger H."/>
            <person name="Symeonidi A."/>
            <person name="Radhakrishnan G.V."/>
            <person name="Van Nieuwerburgh F."/>
            <person name="Deforce D."/>
            <person name="Chang C."/>
            <person name="Karol K.G."/>
            <person name="Hedrich R."/>
            <person name="Ulvskov P."/>
            <person name="Glockner G."/>
            <person name="Delwiche C.F."/>
            <person name="Petrasek J."/>
            <person name="Van de Peer Y."/>
            <person name="Friml J."/>
            <person name="Beilby M."/>
            <person name="Dolan L."/>
            <person name="Kohara Y."/>
            <person name="Sugano S."/>
            <person name="Fujiyama A."/>
            <person name="Delaux P.-M."/>
            <person name="Quint M."/>
            <person name="TheiBen G."/>
            <person name="Hagemann M."/>
            <person name="Harholt J."/>
            <person name="Dunand C."/>
            <person name="Zachgo S."/>
            <person name="Langdale J."/>
            <person name="Maumus F."/>
            <person name="Straeten D.V.D."/>
            <person name="Gould S.B."/>
            <person name="Rensing S.A."/>
        </authorList>
    </citation>
    <scope>NUCLEOTIDE SEQUENCE [LARGE SCALE GENOMIC DNA]</scope>
    <source>
        <strain evidence="2 3">S276</strain>
    </source>
</reference>